<dbReference type="InterPro" id="IPR001041">
    <property type="entry name" value="2Fe-2S_ferredoxin-type"/>
</dbReference>
<dbReference type="PANTHER" id="PTHR43081:SF17">
    <property type="entry name" value="BLL5647 PROTEIN"/>
    <property type="match status" value="1"/>
</dbReference>
<evidence type="ECO:0000259" key="4">
    <source>
        <dbReference type="PROSITE" id="PS50125"/>
    </source>
</evidence>
<comment type="subcellular location">
    <subcellularLocation>
        <location evidence="1">Cell membrane</location>
        <topology evidence="1">Multi-pass membrane protein</topology>
    </subcellularLocation>
</comment>
<dbReference type="PANTHER" id="PTHR43081">
    <property type="entry name" value="ADENYLATE CYCLASE, TERMINAL-DIFFERENTIATION SPECIFIC-RELATED"/>
    <property type="match status" value="1"/>
</dbReference>
<dbReference type="InterPro" id="IPR012675">
    <property type="entry name" value="Beta-grasp_dom_sf"/>
</dbReference>
<dbReference type="SUPFAM" id="SSF55073">
    <property type="entry name" value="Nucleotide cyclase"/>
    <property type="match status" value="1"/>
</dbReference>
<sequence>MDHGSGIEIELINEKSIRVQAGQSLLEAALEHGIPHLHACGGNARCSTCRVLVEEGEEYLSPPTEGERALAGRMGFPPGVRLACQAQVRGAPMRLHRLIRDKGDMELFLKVQRGTRGLGEEKDLAFLFLDVRDFTPFAETHLPFDVIHVLSRFHSLVREAIVAGGGRILSLAGDGVYAVFGLEAPLAEATSSAVRAGLRILEEVEAFNGCYLETYFGHRLAVGIGLHAGAAICGEVGAGEGGSFTAIGFSVNVASRLESATKEVNNSFLVSEAAFSLLADAPPAAGTCEVALRGVTAPCRVFLLGRPYR</sequence>
<evidence type="ECO:0000256" key="2">
    <source>
        <dbReference type="ARBA" id="ARBA00022475"/>
    </source>
</evidence>
<protein>
    <submittedName>
        <fullName evidence="6">Adenylate/guanylate cyclase domain-containing protein</fullName>
    </submittedName>
</protein>
<dbReference type="SUPFAM" id="SSF54292">
    <property type="entry name" value="2Fe-2S ferredoxin-like"/>
    <property type="match status" value="1"/>
</dbReference>
<evidence type="ECO:0000313" key="6">
    <source>
        <dbReference type="EMBL" id="MBI3127410.1"/>
    </source>
</evidence>
<dbReference type="Proteomes" id="UP000782312">
    <property type="component" value="Unassembled WGS sequence"/>
</dbReference>
<keyword evidence="3" id="KW-0472">Membrane</keyword>
<dbReference type="GO" id="GO:0004016">
    <property type="term" value="F:adenylate cyclase activity"/>
    <property type="evidence" value="ECO:0007669"/>
    <property type="project" value="UniProtKB-ARBA"/>
</dbReference>
<dbReference type="Gene3D" id="3.30.70.1230">
    <property type="entry name" value="Nucleotide cyclase"/>
    <property type="match status" value="1"/>
</dbReference>
<dbReference type="GO" id="GO:0051536">
    <property type="term" value="F:iron-sulfur cluster binding"/>
    <property type="evidence" value="ECO:0007669"/>
    <property type="project" value="InterPro"/>
</dbReference>
<dbReference type="CDD" id="cd00207">
    <property type="entry name" value="fer2"/>
    <property type="match status" value="1"/>
</dbReference>
<dbReference type="InterPro" id="IPR036010">
    <property type="entry name" value="2Fe-2S_ferredoxin-like_sf"/>
</dbReference>
<proteinExistence type="predicted"/>
<dbReference type="PROSITE" id="PS50125">
    <property type="entry name" value="GUANYLATE_CYCLASE_2"/>
    <property type="match status" value="1"/>
</dbReference>
<dbReference type="AlphaFoldDB" id="A0A932HXA2"/>
<dbReference type="InterPro" id="IPR050697">
    <property type="entry name" value="Adenylyl/Guanylyl_Cyclase_3/4"/>
</dbReference>
<dbReference type="SMART" id="SM00044">
    <property type="entry name" value="CYCc"/>
    <property type="match status" value="1"/>
</dbReference>
<accession>A0A932HXA2</accession>
<dbReference type="Pfam" id="PF00211">
    <property type="entry name" value="Guanylate_cyc"/>
    <property type="match status" value="1"/>
</dbReference>
<evidence type="ECO:0000313" key="7">
    <source>
        <dbReference type="Proteomes" id="UP000782312"/>
    </source>
</evidence>
<name>A0A932HXA2_UNCTE</name>
<evidence type="ECO:0000256" key="1">
    <source>
        <dbReference type="ARBA" id="ARBA00004651"/>
    </source>
</evidence>
<dbReference type="InterPro" id="IPR029787">
    <property type="entry name" value="Nucleotide_cyclase"/>
</dbReference>
<dbReference type="CDD" id="cd07302">
    <property type="entry name" value="CHD"/>
    <property type="match status" value="1"/>
</dbReference>
<gene>
    <name evidence="6" type="ORF">HYZ11_07380</name>
</gene>
<feature type="domain" description="2Fe-2S ferredoxin-type" evidence="5">
    <location>
        <begin position="7"/>
        <end position="101"/>
    </location>
</feature>
<evidence type="ECO:0000256" key="3">
    <source>
        <dbReference type="ARBA" id="ARBA00023136"/>
    </source>
</evidence>
<feature type="domain" description="Guanylate cyclase" evidence="4">
    <location>
        <begin position="125"/>
        <end position="258"/>
    </location>
</feature>
<dbReference type="PROSITE" id="PS51085">
    <property type="entry name" value="2FE2S_FER_2"/>
    <property type="match status" value="1"/>
</dbReference>
<dbReference type="Pfam" id="PF00111">
    <property type="entry name" value="Fer2"/>
    <property type="match status" value="1"/>
</dbReference>
<dbReference type="EMBL" id="JACPUR010000017">
    <property type="protein sequence ID" value="MBI3127410.1"/>
    <property type="molecule type" value="Genomic_DNA"/>
</dbReference>
<dbReference type="GO" id="GO:0005886">
    <property type="term" value="C:plasma membrane"/>
    <property type="evidence" value="ECO:0007669"/>
    <property type="project" value="UniProtKB-SubCell"/>
</dbReference>
<reference evidence="6" key="1">
    <citation type="submission" date="2020-07" db="EMBL/GenBank/DDBJ databases">
        <title>Huge and variable diversity of episymbiotic CPR bacteria and DPANN archaea in groundwater ecosystems.</title>
        <authorList>
            <person name="He C.Y."/>
            <person name="Keren R."/>
            <person name="Whittaker M."/>
            <person name="Farag I.F."/>
            <person name="Doudna J."/>
            <person name="Cate J.H.D."/>
            <person name="Banfield J.F."/>
        </authorList>
    </citation>
    <scope>NUCLEOTIDE SEQUENCE</scope>
    <source>
        <strain evidence="6">NC_groundwater_763_Ag_S-0.2um_68_21</strain>
    </source>
</reference>
<comment type="caution">
    <text evidence="6">The sequence shown here is derived from an EMBL/GenBank/DDBJ whole genome shotgun (WGS) entry which is preliminary data.</text>
</comment>
<evidence type="ECO:0000259" key="5">
    <source>
        <dbReference type="PROSITE" id="PS51085"/>
    </source>
</evidence>
<keyword evidence="2" id="KW-1003">Cell membrane</keyword>
<dbReference type="GO" id="GO:0035556">
    <property type="term" value="P:intracellular signal transduction"/>
    <property type="evidence" value="ECO:0007669"/>
    <property type="project" value="InterPro"/>
</dbReference>
<dbReference type="Gene3D" id="3.10.20.30">
    <property type="match status" value="1"/>
</dbReference>
<dbReference type="GO" id="GO:0006171">
    <property type="term" value="P:cAMP biosynthetic process"/>
    <property type="evidence" value="ECO:0007669"/>
    <property type="project" value="TreeGrafter"/>
</dbReference>
<organism evidence="6 7">
    <name type="scientific">Tectimicrobiota bacterium</name>
    <dbReference type="NCBI Taxonomy" id="2528274"/>
    <lineage>
        <taxon>Bacteria</taxon>
        <taxon>Pseudomonadati</taxon>
        <taxon>Nitrospinota/Tectimicrobiota group</taxon>
        <taxon>Candidatus Tectimicrobiota</taxon>
    </lineage>
</organism>
<dbReference type="InterPro" id="IPR001054">
    <property type="entry name" value="A/G_cyclase"/>
</dbReference>